<protein>
    <submittedName>
        <fullName evidence="4">Uncharacterized protein</fullName>
    </submittedName>
</protein>
<feature type="transmembrane region" description="Helical" evidence="1">
    <location>
        <begin position="121"/>
        <end position="139"/>
    </location>
</feature>
<evidence type="ECO:0000256" key="2">
    <source>
        <dbReference type="SAM" id="SignalP"/>
    </source>
</evidence>
<reference evidence="4" key="1">
    <citation type="submission" date="2022-11" db="UniProtKB">
        <authorList>
            <consortium name="WormBaseParasite"/>
        </authorList>
    </citation>
    <scope>IDENTIFICATION</scope>
</reference>
<accession>A0A914Z7F3</accession>
<feature type="chain" id="PRO_5037271818" evidence="2">
    <location>
        <begin position="23"/>
        <end position="140"/>
    </location>
</feature>
<dbReference type="AlphaFoldDB" id="A0A914Z7F3"/>
<sequence length="140" mass="15678">MSKIIYSTVLCCICIAFYGVNAALPTPDPKIAKDFENLLNKFNLTFSGDEYQQRLRAFEQKYKEEHKEIDSVGDALEWGVEKLTGMTPNEIKEKYMGGIIINSTGVYTSTHRPSSASITEYSYLAILLPLALCSIVINIL</sequence>
<keyword evidence="3" id="KW-1185">Reference proteome</keyword>
<dbReference type="WBParaSite" id="PSU_v2.g7834.t1">
    <property type="protein sequence ID" value="PSU_v2.g7834.t1"/>
    <property type="gene ID" value="PSU_v2.g7834"/>
</dbReference>
<proteinExistence type="predicted"/>
<name>A0A914Z7F3_9BILA</name>
<feature type="signal peptide" evidence="2">
    <location>
        <begin position="1"/>
        <end position="22"/>
    </location>
</feature>
<organism evidence="3 4">
    <name type="scientific">Panagrolaimus superbus</name>
    <dbReference type="NCBI Taxonomy" id="310955"/>
    <lineage>
        <taxon>Eukaryota</taxon>
        <taxon>Metazoa</taxon>
        <taxon>Ecdysozoa</taxon>
        <taxon>Nematoda</taxon>
        <taxon>Chromadorea</taxon>
        <taxon>Rhabditida</taxon>
        <taxon>Tylenchina</taxon>
        <taxon>Panagrolaimomorpha</taxon>
        <taxon>Panagrolaimoidea</taxon>
        <taxon>Panagrolaimidae</taxon>
        <taxon>Panagrolaimus</taxon>
    </lineage>
</organism>
<evidence type="ECO:0000256" key="1">
    <source>
        <dbReference type="SAM" id="Phobius"/>
    </source>
</evidence>
<evidence type="ECO:0000313" key="4">
    <source>
        <dbReference type="WBParaSite" id="PSU_v2.g7834.t1"/>
    </source>
</evidence>
<keyword evidence="1" id="KW-0812">Transmembrane</keyword>
<keyword evidence="2" id="KW-0732">Signal</keyword>
<keyword evidence="1" id="KW-1133">Transmembrane helix</keyword>
<evidence type="ECO:0000313" key="3">
    <source>
        <dbReference type="Proteomes" id="UP000887577"/>
    </source>
</evidence>
<keyword evidence="1" id="KW-0472">Membrane</keyword>
<dbReference type="Proteomes" id="UP000887577">
    <property type="component" value="Unplaced"/>
</dbReference>